<keyword evidence="3" id="KW-1185">Reference proteome</keyword>
<proteinExistence type="predicted"/>
<keyword evidence="2" id="KW-0946">Virion</keyword>
<evidence type="ECO:0000259" key="1">
    <source>
        <dbReference type="Pfam" id="PF05229"/>
    </source>
</evidence>
<dbReference type="GO" id="GO:0007155">
    <property type="term" value="P:cell adhesion"/>
    <property type="evidence" value="ECO:0007669"/>
    <property type="project" value="InterPro"/>
</dbReference>
<protein>
    <submittedName>
        <fullName evidence="2">Spore coat protein U</fullName>
    </submittedName>
</protein>
<dbReference type="AlphaFoldDB" id="A0A0U3N9V6"/>
<accession>A0A0U3N9V6</accession>
<evidence type="ECO:0000313" key="2">
    <source>
        <dbReference type="EMBL" id="ALV05328.1"/>
    </source>
</evidence>
<dbReference type="Gene3D" id="2.60.40.1090">
    <property type="entry name" value="Fimbrial-type adhesion domain"/>
    <property type="match status" value="1"/>
</dbReference>
<gene>
    <name evidence="2" type="ORF">RD2015_832</name>
</gene>
<dbReference type="InterPro" id="IPR007893">
    <property type="entry name" value="Spore_coat_U/FanG"/>
</dbReference>
<feature type="domain" description="Spore coat protein U/FanG" evidence="1">
    <location>
        <begin position="43"/>
        <end position="181"/>
    </location>
</feature>
<dbReference type="SMART" id="SM00972">
    <property type="entry name" value="SCPU"/>
    <property type="match status" value="1"/>
</dbReference>
<dbReference type="InterPro" id="IPR053167">
    <property type="entry name" value="Spore_coat_component"/>
</dbReference>
<name>A0A0U3N9V6_9BURK</name>
<dbReference type="PANTHER" id="PTHR37089">
    <property type="entry name" value="PROTEIN U-RELATED"/>
    <property type="match status" value="1"/>
</dbReference>
<dbReference type="KEGG" id="rdp:RD2015_832"/>
<dbReference type="Proteomes" id="UP000060699">
    <property type="component" value="Chromosome"/>
</dbReference>
<dbReference type="InterPro" id="IPR008966">
    <property type="entry name" value="Adhesion_dom_sf"/>
</dbReference>
<dbReference type="RefSeq" id="WP_198164894.1">
    <property type="nucleotide sequence ID" value="NZ_CP013729.1"/>
</dbReference>
<organism evidence="2 3">
    <name type="scientific">Roseateles depolymerans</name>
    <dbReference type="NCBI Taxonomy" id="76731"/>
    <lineage>
        <taxon>Bacteria</taxon>
        <taxon>Pseudomonadati</taxon>
        <taxon>Pseudomonadota</taxon>
        <taxon>Betaproteobacteria</taxon>
        <taxon>Burkholderiales</taxon>
        <taxon>Sphaerotilaceae</taxon>
        <taxon>Roseateles</taxon>
    </lineage>
</organism>
<sequence precursor="true">MSNVRTATRRSTLATRLMQGSVLLVGLGLFCLSQYAGAATPVTSTFPVTATITSACTVSGSSLNFGSAIDPLSVSTPLDATSTLTVTCSNTTPYTVSLSAGANAGGATNFANRTMKSGADTLAYQLYLDSGRSTVWGDGTAASSAKNGTGTGSVQSHTVYGRLPSLANVVPGSYTDTVTVTISY</sequence>
<dbReference type="GO" id="GO:0009289">
    <property type="term" value="C:pilus"/>
    <property type="evidence" value="ECO:0007669"/>
    <property type="project" value="InterPro"/>
</dbReference>
<dbReference type="Pfam" id="PF05229">
    <property type="entry name" value="SCPU"/>
    <property type="match status" value="1"/>
</dbReference>
<keyword evidence="2" id="KW-0167">Capsid protein</keyword>
<reference evidence="2 3" key="1">
    <citation type="submission" date="2015-12" db="EMBL/GenBank/DDBJ databases">
        <title>Complete genome of Roseateles depolymerans KCTC 42856.</title>
        <authorList>
            <person name="Kim K.M."/>
        </authorList>
    </citation>
    <scope>NUCLEOTIDE SEQUENCE [LARGE SCALE GENOMIC DNA]</scope>
    <source>
        <strain evidence="2 3">KCTC 42856</strain>
    </source>
</reference>
<dbReference type="InterPro" id="IPR036937">
    <property type="entry name" value="Adhesion_dom_fimbrial_sf"/>
</dbReference>
<dbReference type="PANTHER" id="PTHR37089:SF3">
    <property type="entry name" value="EXPORTED PROTEIN"/>
    <property type="match status" value="1"/>
</dbReference>
<dbReference type="SUPFAM" id="SSF49401">
    <property type="entry name" value="Bacterial adhesins"/>
    <property type="match status" value="1"/>
</dbReference>
<dbReference type="EMBL" id="CP013729">
    <property type="protein sequence ID" value="ALV05328.1"/>
    <property type="molecule type" value="Genomic_DNA"/>
</dbReference>
<dbReference type="STRING" id="76731.RD2015_832"/>
<evidence type="ECO:0000313" key="3">
    <source>
        <dbReference type="Proteomes" id="UP000060699"/>
    </source>
</evidence>